<comment type="caution">
    <text evidence="2">The sequence shown here is derived from an EMBL/GenBank/DDBJ whole genome shotgun (WGS) entry which is preliminary data.</text>
</comment>
<feature type="non-terminal residue" evidence="2">
    <location>
        <position position="1"/>
    </location>
</feature>
<evidence type="ECO:0000256" key="1">
    <source>
        <dbReference type="SAM" id="Phobius"/>
    </source>
</evidence>
<dbReference type="AlphaFoldDB" id="A0A9D1MRF3"/>
<sequence length="50" mass="5565">QVIGLPISIFILNMLPYIFTILVLVLVLIKKGGRLAAPNSLGVPYDREER</sequence>
<reference evidence="2" key="1">
    <citation type="submission" date="2020-10" db="EMBL/GenBank/DDBJ databases">
        <authorList>
            <person name="Gilroy R."/>
        </authorList>
    </citation>
    <scope>NUCLEOTIDE SEQUENCE</scope>
    <source>
        <strain evidence="2">CHK160-1198</strain>
    </source>
</reference>
<keyword evidence="1" id="KW-1133">Transmembrane helix</keyword>
<gene>
    <name evidence="2" type="ORF">IAB06_07335</name>
</gene>
<name>A0A9D1MRF3_9FIRM</name>
<keyword evidence="1" id="KW-0812">Transmembrane</keyword>
<proteinExistence type="predicted"/>
<organism evidence="2 3">
    <name type="scientific">Candidatus Avacidaminococcus intestinavium</name>
    <dbReference type="NCBI Taxonomy" id="2840684"/>
    <lineage>
        <taxon>Bacteria</taxon>
        <taxon>Bacillati</taxon>
        <taxon>Bacillota</taxon>
        <taxon>Negativicutes</taxon>
        <taxon>Acidaminococcales</taxon>
        <taxon>Acidaminococcaceae</taxon>
        <taxon>Acidaminococcaceae incertae sedis</taxon>
        <taxon>Candidatus Avacidaminococcus</taxon>
    </lineage>
</organism>
<evidence type="ECO:0000313" key="3">
    <source>
        <dbReference type="Proteomes" id="UP000824099"/>
    </source>
</evidence>
<evidence type="ECO:0000313" key="2">
    <source>
        <dbReference type="EMBL" id="HIU64827.1"/>
    </source>
</evidence>
<feature type="transmembrane region" description="Helical" evidence="1">
    <location>
        <begin position="6"/>
        <end position="29"/>
    </location>
</feature>
<protein>
    <submittedName>
        <fullName evidence="2">ABC transporter permease</fullName>
    </submittedName>
</protein>
<keyword evidence="1" id="KW-0472">Membrane</keyword>
<reference evidence="2" key="2">
    <citation type="journal article" date="2021" name="PeerJ">
        <title>Extensive microbial diversity within the chicken gut microbiome revealed by metagenomics and culture.</title>
        <authorList>
            <person name="Gilroy R."/>
            <person name="Ravi A."/>
            <person name="Getino M."/>
            <person name="Pursley I."/>
            <person name="Horton D.L."/>
            <person name="Alikhan N.F."/>
            <person name="Baker D."/>
            <person name="Gharbi K."/>
            <person name="Hall N."/>
            <person name="Watson M."/>
            <person name="Adriaenssens E.M."/>
            <person name="Foster-Nyarko E."/>
            <person name="Jarju S."/>
            <person name="Secka A."/>
            <person name="Antonio M."/>
            <person name="Oren A."/>
            <person name="Chaudhuri R.R."/>
            <person name="La Ragione R."/>
            <person name="Hildebrand F."/>
            <person name="Pallen M.J."/>
        </authorList>
    </citation>
    <scope>NUCLEOTIDE SEQUENCE</scope>
    <source>
        <strain evidence="2">CHK160-1198</strain>
    </source>
</reference>
<dbReference type="Proteomes" id="UP000824099">
    <property type="component" value="Unassembled WGS sequence"/>
</dbReference>
<dbReference type="EMBL" id="DVNI01000126">
    <property type="protein sequence ID" value="HIU64827.1"/>
    <property type="molecule type" value="Genomic_DNA"/>
</dbReference>
<accession>A0A9D1MRF3</accession>